<proteinExistence type="predicted"/>
<accession>J1I163</accession>
<reference evidence="2" key="1">
    <citation type="journal article" date="2012" name="Stand. Genomic Sci.">
        <title>Permanent draft genome sequence of the gliding predator Saprospira grandis strain Sa g1 (= HR1).</title>
        <authorList>
            <person name="Mavromatis K."/>
            <person name="Chertkov O."/>
            <person name="Lapidus A."/>
            <person name="Nolan M."/>
            <person name="Lucas S."/>
            <person name="Tice H."/>
            <person name="Del Rio T.G."/>
            <person name="Cheng J.F."/>
            <person name="Han C."/>
            <person name="Tapia R."/>
            <person name="Bruce D."/>
            <person name="Goodwin L.A."/>
            <person name="Pitluck S."/>
            <person name="Huntemann M."/>
            <person name="Liolios K."/>
            <person name="Pagani I."/>
            <person name="Ivanova N."/>
            <person name="Mikhailova N."/>
            <person name="Pati A."/>
            <person name="Chen A."/>
            <person name="Palaniappan K."/>
            <person name="Land M."/>
            <person name="Brambilla E.M."/>
            <person name="Rohde M."/>
            <person name="Spring S."/>
            <person name="Goker M."/>
            <person name="Detter J.C."/>
            <person name="Bristow J."/>
            <person name="Eisen J.A."/>
            <person name="Markowitz V."/>
            <person name="Hugenholtz P."/>
            <person name="Kyrpides N.C."/>
            <person name="Klenk H.P."/>
            <person name="Woyke T."/>
        </authorList>
    </citation>
    <scope>NUCLEOTIDE SEQUENCE [LARGE SCALE GENOMIC DNA]</scope>
    <source>
        <strain evidence="2">DSM 2844</strain>
    </source>
</reference>
<dbReference type="HOGENOM" id="CLU_760521_0_0_10"/>
<dbReference type="Proteomes" id="UP000005113">
    <property type="component" value="Unassembled WGS sequence"/>
</dbReference>
<name>J1I163_9BACT</name>
<evidence type="ECO:0000313" key="2">
    <source>
        <dbReference type="Proteomes" id="UP000005113"/>
    </source>
</evidence>
<protein>
    <recommendedName>
        <fullName evidence="3">RHS repeat-associated core domain protein</fullName>
    </recommendedName>
</protein>
<dbReference type="EMBL" id="JH719942">
    <property type="protein sequence ID" value="EJF52003.1"/>
    <property type="molecule type" value="Genomic_DNA"/>
</dbReference>
<sequence length="331" mass="36364">MGQDSSQTGQADYYLAQVSSASLYYPFGWEMPGRKFVSGEGYRFGFNGQEEDPDIHGGGIVFKYRTEDARVARFFAVDPIAAQYPELTPYQVASNSPIYLIEVEGLEGELSQEGKKYQNQQKGRTLIIVAGGNYIDGTVGHTYLEVDGTVYTYGRYADLDDSSGKDDPSSAGGVTAKSGEGVLIKKEGIEAKEFNKKYVNKYGAKVFEVEGANSGKIKDHFEDQLKSGSNPTEGKYKDKGNAKTVDKYKLYSNNCTTKTCEGVAKGIPESATSTTTESAGYGRTVYFSDKRNLNRKIKEQKTPNALLGYLKKDKKTTGVNIEDVTVEYEGK</sequence>
<evidence type="ECO:0000313" key="1">
    <source>
        <dbReference type="EMBL" id="EJF52003.1"/>
    </source>
</evidence>
<gene>
    <name evidence="1" type="ORF">SapgrDRAFT_0250</name>
</gene>
<organism evidence="1 2">
    <name type="scientific">Saprospira grandis DSM 2844</name>
    <dbReference type="NCBI Taxonomy" id="694433"/>
    <lineage>
        <taxon>Bacteria</taxon>
        <taxon>Pseudomonadati</taxon>
        <taxon>Bacteroidota</taxon>
        <taxon>Saprospiria</taxon>
        <taxon>Saprospirales</taxon>
        <taxon>Saprospiraceae</taxon>
        <taxon>Saprospira</taxon>
    </lineage>
</organism>
<dbReference type="AlphaFoldDB" id="J1I163"/>
<evidence type="ECO:0008006" key="3">
    <source>
        <dbReference type="Google" id="ProtNLM"/>
    </source>
</evidence>
<dbReference type="OrthoDB" id="2972467at2"/>
<dbReference type="RefSeq" id="WP_002656624.1">
    <property type="nucleotide sequence ID" value="NZ_JH719942.1"/>
</dbReference>